<accession>X6LC41</accession>
<name>X6LC41_RETFI</name>
<gene>
    <name evidence="1" type="ORF">RFI_39206</name>
</gene>
<comment type="caution">
    <text evidence="1">The sequence shown here is derived from an EMBL/GenBank/DDBJ whole genome shotgun (WGS) entry which is preliminary data.</text>
</comment>
<proteinExistence type="predicted"/>
<organism evidence="1 2">
    <name type="scientific">Reticulomyxa filosa</name>
    <dbReference type="NCBI Taxonomy" id="46433"/>
    <lineage>
        <taxon>Eukaryota</taxon>
        <taxon>Sar</taxon>
        <taxon>Rhizaria</taxon>
        <taxon>Retaria</taxon>
        <taxon>Foraminifera</taxon>
        <taxon>Monothalamids</taxon>
        <taxon>Reticulomyxidae</taxon>
        <taxon>Reticulomyxa</taxon>
    </lineage>
</organism>
<feature type="non-terminal residue" evidence="1">
    <location>
        <position position="128"/>
    </location>
</feature>
<feature type="non-terminal residue" evidence="1">
    <location>
        <position position="1"/>
    </location>
</feature>
<keyword evidence="2" id="KW-1185">Reference proteome</keyword>
<sequence length="128" mass="15428">IYVALNYWCEGNINQTFELLFEFEQWKFRDNNEQNYKKRINDFLERRCCNHNINLFCMFLSERYKKRTAVERAASYTVNDGLPFVNNGKKPLTSKSVSNLQSKKNLCVKLKKFYTNQQFFKQITLLKK</sequence>
<evidence type="ECO:0000313" key="1">
    <source>
        <dbReference type="EMBL" id="ETN98304.1"/>
    </source>
</evidence>
<dbReference type="Proteomes" id="UP000023152">
    <property type="component" value="Unassembled WGS sequence"/>
</dbReference>
<dbReference type="EMBL" id="ASPP01047057">
    <property type="protein sequence ID" value="ETN98304.1"/>
    <property type="molecule type" value="Genomic_DNA"/>
</dbReference>
<dbReference type="AlphaFoldDB" id="X6LC41"/>
<protein>
    <submittedName>
        <fullName evidence="1">Uncharacterized protein</fullName>
    </submittedName>
</protein>
<evidence type="ECO:0000313" key="2">
    <source>
        <dbReference type="Proteomes" id="UP000023152"/>
    </source>
</evidence>
<reference evidence="1 2" key="1">
    <citation type="journal article" date="2013" name="Curr. Biol.">
        <title>The Genome of the Foraminiferan Reticulomyxa filosa.</title>
        <authorList>
            <person name="Glockner G."/>
            <person name="Hulsmann N."/>
            <person name="Schleicher M."/>
            <person name="Noegel A.A."/>
            <person name="Eichinger L."/>
            <person name="Gallinger C."/>
            <person name="Pawlowski J."/>
            <person name="Sierra R."/>
            <person name="Euteneuer U."/>
            <person name="Pillet L."/>
            <person name="Moustafa A."/>
            <person name="Platzer M."/>
            <person name="Groth M."/>
            <person name="Szafranski K."/>
            <person name="Schliwa M."/>
        </authorList>
    </citation>
    <scope>NUCLEOTIDE SEQUENCE [LARGE SCALE GENOMIC DNA]</scope>
</reference>